<name>A0ACB9FG09_ARCLA</name>
<dbReference type="EMBL" id="CM042047">
    <property type="protein sequence ID" value="KAI3769572.1"/>
    <property type="molecule type" value="Genomic_DNA"/>
</dbReference>
<evidence type="ECO:0000313" key="2">
    <source>
        <dbReference type="Proteomes" id="UP001055879"/>
    </source>
</evidence>
<protein>
    <submittedName>
        <fullName evidence="1">Uncharacterized protein</fullName>
    </submittedName>
</protein>
<organism evidence="1 2">
    <name type="scientific">Arctium lappa</name>
    <name type="common">Greater burdock</name>
    <name type="synonym">Lappa major</name>
    <dbReference type="NCBI Taxonomy" id="4217"/>
    <lineage>
        <taxon>Eukaryota</taxon>
        <taxon>Viridiplantae</taxon>
        <taxon>Streptophyta</taxon>
        <taxon>Embryophyta</taxon>
        <taxon>Tracheophyta</taxon>
        <taxon>Spermatophyta</taxon>
        <taxon>Magnoliopsida</taxon>
        <taxon>eudicotyledons</taxon>
        <taxon>Gunneridae</taxon>
        <taxon>Pentapetalae</taxon>
        <taxon>asterids</taxon>
        <taxon>campanulids</taxon>
        <taxon>Asterales</taxon>
        <taxon>Asteraceae</taxon>
        <taxon>Carduoideae</taxon>
        <taxon>Cardueae</taxon>
        <taxon>Arctiinae</taxon>
        <taxon>Arctium</taxon>
    </lineage>
</organism>
<sequence length="114" mass="12898">MGKKLRPAVEISSRSICYSIDFGFLFFDLQGGRRVVYWQGGKRTLIKPNLHPPPPFISFSPPPNPLIQTINHPSFPHLTLPPYIYIIHTSFPSLIHTSKPSHLILPQRSTTLAL</sequence>
<keyword evidence="2" id="KW-1185">Reference proteome</keyword>
<reference evidence="2" key="1">
    <citation type="journal article" date="2022" name="Mol. Ecol. Resour.">
        <title>The genomes of chicory, endive, great burdock and yacon provide insights into Asteraceae palaeo-polyploidization history and plant inulin production.</title>
        <authorList>
            <person name="Fan W."/>
            <person name="Wang S."/>
            <person name="Wang H."/>
            <person name="Wang A."/>
            <person name="Jiang F."/>
            <person name="Liu H."/>
            <person name="Zhao H."/>
            <person name="Xu D."/>
            <person name="Zhang Y."/>
        </authorList>
    </citation>
    <scope>NUCLEOTIDE SEQUENCE [LARGE SCALE GENOMIC DNA]</scope>
    <source>
        <strain evidence="2">cv. Niubang</strain>
    </source>
</reference>
<gene>
    <name evidence="1" type="ORF">L6452_00681</name>
</gene>
<dbReference type="Proteomes" id="UP001055879">
    <property type="component" value="Linkage Group LG01"/>
</dbReference>
<accession>A0ACB9FG09</accession>
<reference evidence="1 2" key="2">
    <citation type="journal article" date="2022" name="Mol. Ecol. Resour.">
        <title>The genomes of chicory, endive, great burdock and yacon provide insights into Asteraceae paleo-polyploidization history and plant inulin production.</title>
        <authorList>
            <person name="Fan W."/>
            <person name="Wang S."/>
            <person name="Wang H."/>
            <person name="Wang A."/>
            <person name="Jiang F."/>
            <person name="Liu H."/>
            <person name="Zhao H."/>
            <person name="Xu D."/>
            <person name="Zhang Y."/>
        </authorList>
    </citation>
    <scope>NUCLEOTIDE SEQUENCE [LARGE SCALE GENOMIC DNA]</scope>
    <source>
        <strain evidence="2">cv. Niubang</strain>
    </source>
</reference>
<comment type="caution">
    <text evidence="1">The sequence shown here is derived from an EMBL/GenBank/DDBJ whole genome shotgun (WGS) entry which is preliminary data.</text>
</comment>
<proteinExistence type="predicted"/>
<evidence type="ECO:0000313" key="1">
    <source>
        <dbReference type="EMBL" id="KAI3769572.1"/>
    </source>
</evidence>